<dbReference type="PANTHER" id="PTHR11434">
    <property type="entry name" value="NADH-UBIQUINONE OXIDOREDUCTASE SUBUNIT ND4L"/>
    <property type="match status" value="1"/>
</dbReference>
<gene>
    <name evidence="12" type="primary">nuoK</name>
    <name evidence="15" type="ORF">BECKSD772D_GA0070982_10058</name>
    <name evidence="14" type="ORF">BECKSD772E_GA0070983_100824</name>
    <name evidence="13" type="ORF">BECKSD772F_GA0070984_100633</name>
</gene>
<reference evidence="14" key="1">
    <citation type="submission" date="2019-02" db="EMBL/GenBank/DDBJ databases">
        <authorList>
            <person name="Gruber-Vodicka R. H."/>
            <person name="Seah K. B. B."/>
        </authorList>
    </citation>
    <scope>NUCLEOTIDE SEQUENCE</scope>
    <source>
        <strain evidence="15">BECK_S127</strain>
        <strain evidence="14">BECK_S1320</strain>
        <strain evidence="13">BECK_S1321</strain>
    </source>
</reference>
<comment type="subcellular location">
    <subcellularLocation>
        <location evidence="12">Cell membrane</location>
        <topology evidence="12">Multi-pass membrane protein</topology>
    </subcellularLocation>
    <subcellularLocation>
        <location evidence="2">Membrane</location>
        <topology evidence="2">Multi-pass membrane protein</topology>
    </subcellularLocation>
</comment>
<evidence type="ECO:0000256" key="1">
    <source>
        <dbReference type="ARBA" id="ARBA00002378"/>
    </source>
</evidence>
<keyword evidence="6 12" id="KW-0874">Quinone</keyword>
<keyword evidence="5 12" id="KW-0812">Transmembrane</keyword>
<dbReference type="GO" id="GO:0030964">
    <property type="term" value="C:NADH dehydrogenase complex"/>
    <property type="evidence" value="ECO:0007669"/>
    <property type="project" value="TreeGrafter"/>
</dbReference>
<dbReference type="GO" id="GO:0005886">
    <property type="term" value="C:plasma membrane"/>
    <property type="evidence" value="ECO:0007669"/>
    <property type="project" value="UniProtKB-SubCell"/>
</dbReference>
<dbReference type="EC" id="7.1.1.-" evidence="12"/>
<dbReference type="InterPro" id="IPR039428">
    <property type="entry name" value="NUOK/Mnh_C1-like"/>
</dbReference>
<dbReference type="NCBIfam" id="NF004323">
    <property type="entry name" value="PRK05715.1-5"/>
    <property type="match status" value="1"/>
</dbReference>
<dbReference type="InterPro" id="IPR001133">
    <property type="entry name" value="NADH_UbQ_OxRdtase_chain4L/K"/>
</dbReference>
<keyword evidence="11 12" id="KW-0472">Membrane</keyword>
<evidence type="ECO:0000256" key="3">
    <source>
        <dbReference type="ARBA" id="ARBA00010519"/>
    </source>
</evidence>
<keyword evidence="4 12" id="KW-0813">Transport</keyword>
<comment type="catalytic activity">
    <reaction evidence="12">
        <text>a quinone + NADH + 5 H(+)(in) = a quinol + NAD(+) + 4 H(+)(out)</text>
        <dbReference type="Rhea" id="RHEA:57888"/>
        <dbReference type="ChEBI" id="CHEBI:15378"/>
        <dbReference type="ChEBI" id="CHEBI:24646"/>
        <dbReference type="ChEBI" id="CHEBI:57540"/>
        <dbReference type="ChEBI" id="CHEBI:57945"/>
        <dbReference type="ChEBI" id="CHEBI:132124"/>
    </reaction>
</comment>
<dbReference type="NCBIfam" id="NF004321">
    <property type="entry name" value="PRK05715.1-3"/>
    <property type="match status" value="1"/>
</dbReference>
<evidence type="ECO:0000256" key="8">
    <source>
        <dbReference type="ARBA" id="ARBA00022989"/>
    </source>
</evidence>
<evidence type="ECO:0000256" key="9">
    <source>
        <dbReference type="ARBA" id="ARBA00023027"/>
    </source>
</evidence>
<comment type="subunit">
    <text evidence="12">NDH-1 is composed of 14 different subunits. Subunits NuoA, H, J, K, L, M, N constitute the membrane sector of the complex.</text>
</comment>
<evidence type="ECO:0000313" key="15">
    <source>
        <dbReference type="EMBL" id="VFK78005.1"/>
    </source>
</evidence>
<dbReference type="Gene3D" id="1.10.287.3510">
    <property type="match status" value="1"/>
</dbReference>
<dbReference type="EMBL" id="CAADFR010000006">
    <property type="protein sequence ID" value="VFK36848.1"/>
    <property type="molecule type" value="Genomic_DNA"/>
</dbReference>
<evidence type="ECO:0000256" key="4">
    <source>
        <dbReference type="ARBA" id="ARBA00022448"/>
    </source>
</evidence>
<keyword evidence="12" id="KW-1003">Cell membrane</keyword>
<dbReference type="EMBL" id="CAADHB010000005">
    <property type="protein sequence ID" value="VFK78005.1"/>
    <property type="molecule type" value="Genomic_DNA"/>
</dbReference>
<feature type="transmembrane region" description="Helical" evidence="12">
    <location>
        <begin position="44"/>
        <end position="63"/>
    </location>
</feature>
<evidence type="ECO:0000256" key="11">
    <source>
        <dbReference type="ARBA" id="ARBA00023136"/>
    </source>
</evidence>
<dbReference type="Pfam" id="PF00420">
    <property type="entry name" value="Oxidored_q2"/>
    <property type="match status" value="1"/>
</dbReference>
<evidence type="ECO:0000256" key="6">
    <source>
        <dbReference type="ARBA" id="ARBA00022719"/>
    </source>
</evidence>
<evidence type="ECO:0000256" key="7">
    <source>
        <dbReference type="ARBA" id="ARBA00022967"/>
    </source>
</evidence>
<evidence type="ECO:0000313" key="14">
    <source>
        <dbReference type="EMBL" id="VFK40662.1"/>
    </source>
</evidence>
<evidence type="ECO:0000256" key="12">
    <source>
        <dbReference type="HAMAP-Rule" id="MF_01456"/>
    </source>
</evidence>
<comment type="similarity">
    <text evidence="3 12">Belongs to the complex I subunit 4L family.</text>
</comment>
<dbReference type="PANTHER" id="PTHR11434:SF21">
    <property type="entry name" value="NADH DEHYDROGENASE SUBUNIT 4L-RELATED"/>
    <property type="match status" value="1"/>
</dbReference>
<comment type="function">
    <text evidence="1 12">NDH-1 shuttles electrons from NADH, via FMN and iron-sulfur (Fe-S) centers, to quinones in the respiratory chain. The immediate electron acceptor for the enzyme in this species is believed to be ubiquinone. Couples the redox reaction to proton translocation (for every two electrons transferred, four hydrogen ions are translocated across the cytoplasmic membrane), and thus conserves the redox energy in a proton gradient.</text>
</comment>
<dbReference type="GO" id="GO:0048038">
    <property type="term" value="F:quinone binding"/>
    <property type="evidence" value="ECO:0007669"/>
    <property type="project" value="UniProtKB-KW"/>
</dbReference>
<evidence type="ECO:0000313" key="13">
    <source>
        <dbReference type="EMBL" id="VFK36848.1"/>
    </source>
</evidence>
<protein>
    <recommendedName>
        <fullName evidence="12">NADH-quinone oxidoreductase subunit K</fullName>
        <ecNumber evidence="12">7.1.1.-</ecNumber>
    </recommendedName>
    <alternativeName>
        <fullName evidence="12">NADH dehydrogenase I subunit K</fullName>
    </alternativeName>
    <alternativeName>
        <fullName evidence="12">NDH-1 subunit K</fullName>
    </alternativeName>
</protein>
<dbReference type="AlphaFoldDB" id="A0A450YGG6"/>
<feature type="transmembrane region" description="Helical" evidence="12">
    <location>
        <begin position="20"/>
        <end position="37"/>
    </location>
</feature>
<proteinExistence type="inferred from homology"/>
<keyword evidence="10 12" id="KW-0830">Ubiquinone</keyword>
<sequence>MADFLVGYDGIKDMIALSDFLLVGAGMFCISMAGIFINRKNILILLMCIELMLLSVNLNFVAFSHYLQDITGQVFVFFILTVAAAEAAIGLAILVVLFRNRRTISVDVLDAMKG</sequence>
<evidence type="ECO:0000256" key="10">
    <source>
        <dbReference type="ARBA" id="ARBA00023075"/>
    </source>
</evidence>
<dbReference type="FunFam" id="1.10.287.3510:FF:000001">
    <property type="entry name" value="NADH-quinone oxidoreductase subunit K"/>
    <property type="match status" value="1"/>
</dbReference>
<keyword evidence="9 12" id="KW-0520">NAD</keyword>
<dbReference type="GO" id="GO:0050136">
    <property type="term" value="F:NADH dehydrogenase (quinone) (non-electrogenic) activity"/>
    <property type="evidence" value="ECO:0007669"/>
    <property type="project" value="UniProtKB-UniRule"/>
</dbReference>
<keyword evidence="7 12" id="KW-1278">Translocase</keyword>
<evidence type="ECO:0000256" key="2">
    <source>
        <dbReference type="ARBA" id="ARBA00004141"/>
    </source>
</evidence>
<keyword evidence="8 12" id="KW-1133">Transmembrane helix</keyword>
<organism evidence="14">
    <name type="scientific">Candidatus Kentrum sp. SD</name>
    <dbReference type="NCBI Taxonomy" id="2126332"/>
    <lineage>
        <taxon>Bacteria</taxon>
        <taxon>Pseudomonadati</taxon>
        <taxon>Pseudomonadota</taxon>
        <taxon>Gammaproteobacteria</taxon>
        <taxon>Candidatus Kentrum</taxon>
    </lineage>
</organism>
<dbReference type="EMBL" id="CAADFU010000008">
    <property type="protein sequence ID" value="VFK40662.1"/>
    <property type="molecule type" value="Genomic_DNA"/>
</dbReference>
<name>A0A450YGG6_9GAMM</name>
<feature type="transmembrane region" description="Helical" evidence="12">
    <location>
        <begin position="75"/>
        <end position="98"/>
    </location>
</feature>
<accession>A0A450YGG6</accession>
<dbReference type="HAMAP" id="MF_01456">
    <property type="entry name" value="NDH1_NuoK"/>
    <property type="match status" value="1"/>
</dbReference>
<dbReference type="NCBIfam" id="NF004320">
    <property type="entry name" value="PRK05715.1-2"/>
    <property type="match status" value="1"/>
</dbReference>
<dbReference type="GO" id="GO:0042773">
    <property type="term" value="P:ATP synthesis coupled electron transport"/>
    <property type="evidence" value="ECO:0007669"/>
    <property type="project" value="InterPro"/>
</dbReference>
<evidence type="ECO:0000256" key="5">
    <source>
        <dbReference type="ARBA" id="ARBA00022692"/>
    </source>
</evidence>